<feature type="active site" description="Charge relay system" evidence="6">
    <location>
        <position position="171"/>
    </location>
</feature>
<accession>A0A4R5U3L0</accession>
<evidence type="ECO:0000256" key="2">
    <source>
        <dbReference type="ARBA" id="ARBA00022670"/>
    </source>
</evidence>
<keyword evidence="5 6" id="KW-0720">Serine protease</keyword>
<dbReference type="InterPro" id="IPR023828">
    <property type="entry name" value="Peptidase_S8_Ser-AS"/>
</dbReference>
<feature type="active site" description="Charge relay system" evidence="6">
    <location>
        <position position="325"/>
    </location>
</feature>
<dbReference type="Gene3D" id="3.30.70.80">
    <property type="entry name" value="Peptidase S8 propeptide/proteinase inhibitor I9"/>
    <property type="match status" value="1"/>
</dbReference>
<dbReference type="PROSITE" id="PS00137">
    <property type="entry name" value="SUBTILASE_HIS"/>
    <property type="match status" value="1"/>
</dbReference>
<proteinExistence type="inferred from homology"/>
<dbReference type="InterPro" id="IPR032812">
    <property type="entry name" value="SbsA_Ig"/>
</dbReference>
<dbReference type="Pfam" id="PF13205">
    <property type="entry name" value="Big_5"/>
    <property type="match status" value="2"/>
</dbReference>
<feature type="domain" description="SbsA Ig-like" evidence="10">
    <location>
        <begin position="385"/>
        <end position="490"/>
    </location>
</feature>
<dbReference type="FunFam" id="3.40.50.200:FF:000014">
    <property type="entry name" value="Proteinase K"/>
    <property type="match status" value="1"/>
</dbReference>
<dbReference type="GO" id="GO:0006508">
    <property type="term" value="P:proteolysis"/>
    <property type="evidence" value="ECO:0007669"/>
    <property type="project" value="UniProtKB-KW"/>
</dbReference>
<feature type="active site" description="Charge relay system" evidence="6">
    <location>
        <position position="138"/>
    </location>
</feature>
<evidence type="ECO:0000256" key="7">
    <source>
        <dbReference type="RuleBase" id="RU003355"/>
    </source>
</evidence>
<dbReference type="PROSITE" id="PS00138">
    <property type="entry name" value="SUBTILASE_SER"/>
    <property type="match status" value="1"/>
</dbReference>
<dbReference type="InterPro" id="IPR034193">
    <property type="entry name" value="PCSK9_ProteinaseK-like"/>
</dbReference>
<feature type="region of interest" description="Disordered" evidence="8">
    <location>
        <begin position="1"/>
        <end position="26"/>
    </location>
</feature>
<dbReference type="GO" id="GO:0005615">
    <property type="term" value="C:extracellular space"/>
    <property type="evidence" value="ECO:0007669"/>
    <property type="project" value="TreeGrafter"/>
</dbReference>
<feature type="domain" description="Peptidase S8/S53" evidence="9">
    <location>
        <begin position="129"/>
        <end position="354"/>
    </location>
</feature>
<dbReference type="SUPFAM" id="SSF52743">
    <property type="entry name" value="Subtilisin-like"/>
    <property type="match status" value="1"/>
</dbReference>
<keyword evidence="4 6" id="KW-0378">Hydrolase</keyword>
<evidence type="ECO:0000256" key="1">
    <source>
        <dbReference type="ARBA" id="ARBA00011073"/>
    </source>
</evidence>
<dbReference type="InterPro" id="IPR022398">
    <property type="entry name" value="Peptidase_S8_His-AS"/>
</dbReference>
<dbReference type="InterPro" id="IPR050131">
    <property type="entry name" value="Peptidase_S8_subtilisin-like"/>
</dbReference>
<dbReference type="OrthoDB" id="345021at2"/>
<dbReference type="Proteomes" id="UP000295411">
    <property type="component" value="Unassembled WGS sequence"/>
</dbReference>
<evidence type="ECO:0000256" key="6">
    <source>
        <dbReference type="PROSITE-ProRule" id="PRU01240"/>
    </source>
</evidence>
<dbReference type="InterPro" id="IPR000209">
    <property type="entry name" value="Peptidase_S8/S53_dom"/>
</dbReference>
<dbReference type="PRINTS" id="PR00723">
    <property type="entry name" value="SUBTILISIN"/>
</dbReference>
<dbReference type="PROSITE" id="PS51892">
    <property type="entry name" value="SUBTILASE"/>
    <property type="match status" value="1"/>
</dbReference>
<dbReference type="InterPro" id="IPR023827">
    <property type="entry name" value="Peptidase_S8_Asp-AS"/>
</dbReference>
<name>A0A4R5U3L0_9MICC</name>
<sequence length="599" mass="58127">MSTTASAQALPGVPAPAAPAGTTHAERDGAQARYLVQFVPGADVAAQARELRSRGIGVGRTFSAAVRAAVVTATPGQAAALERKAGVAAVEVDAPVGISGTQYSAPWGLDRIDQRALPLSGTYSTPTTGAGVSAYVIDTGVLGSHTDFGTRVAPGWSAVPDGPGAGDCNGHGTHVAGTVAGATYGVAKAATIVPVRVLDCAGSGYTSDVVAGLDWVAAHHPAGAAAVANLSLGGGTSTTVDAALQGVINDGVTAVVAAGNSAVDACGASPARVPAALTIAASDRTDAQAYFSNYGTCVDLYAPGVAITSASHSSTTGSASLSGTSMAAPHAAGAAAVLLSQNPALTPAQVSASLTGGSTPGVITGATAGTPNRLLYAAPGTAAPDAAAPTVTGRTPGTNALSVAGSGNVTATFSEAVQGAGTSTFVLKDAGGAVLPAAVTYNSTTRTAVLDPASPLAADRRYTATLLGGPSAIRDAAGNPLATTGWSFTTGPAPTVTGRTPAINAVGVSRSANVASTFSEPVQGAGTTTFRLTNTATGAAVSAAVARNGTTNQWILNPGATLAANTRYTVTLTGGTTGIRDLAGNPSAGSSWTFTTGSY</sequence>
<dbReference type="CDD" id="cd04077">
    <property type="entry name" value="Peptidases_S8_PCSK9_ProteinaseK_like"/>
    <property type="match status" value="1"/>
</dbReference>
<evidence type="ECO:0000256" key="3">
    <source>
        <dbReference type="ARBA" id="ARBA00022729"/>
    </source>
</evidence>
<protein>
    <submittedName>
        <fullName evidence="11">Serine protease</fullName>
    </submittedName>
</protein>
<dbReference type="InterPro" id="IPR036852">
    <property type="entry name" value="Peptidase_S8/S53_dom_sf"/>
</dbReference>
<dbReference type="InterPro" id="IPR014755">
    <property type="entry name" value="Cu-Rt/internalin_Ig-like"/>
</dbReference>
<evidence type="ECO:0000313" key="11">
    <source>
        <dbReference type="EMBL" id="TDK28276.1"/>
    </source>
</evidence>
<evidence type="ECO:0000256" key="8">
    <source>
        <dbReference type="SAM" id="MobiDB-lite"/>
    </source>
</evidence>
<dbReference type="Gene3D" id="2.60.40.1220">
    <property type="match status" value="2"/>
</dbReference>
<dbReference type="PANTHER" id="PTHR43806:SF11">
    <property type="entry name" value="CEREVISIN-RELATED"/>
    <property type="match status" value="1"/>
</dbReference>
<evidence type="ECO:0000259" key="9">
    <source>
        <dbReference type="Pfam" id="PF00082"/>
    </source>
</evidence>
<evidence type="ECO:0000313" key="12">
    <source>
        <dbReference type="Proteomes" id="UP000295411"/>
    </source>
</evidence>
<dbReference type="InterPro" id="IPR015500">
    <property type="entry name" value="Peptidase_S8_subtilisin-rel"/>
</dbReference>
<dbReference type="Pfam" id="PF00082">
    <property type="entry name" value="Peptidase_S8"/>
    <property type="match status" value="1"/>
</dbReference>
<dbReference type="GO" id="GO:0004252">
    <property type="term" value="F:serine-type endopeptidase activity"/>
    <property type="evidence" value="ECO:0007669"/>
    <property type="project" value="UniProtKB-UniRule"/>
</dbReference>
<evidence type="ECO:0000256" key="4">
    <source>
        <dbReference type="ARBA" id="ARBA00022801"/>
    </source>
</evidence>
<dbReference type="Gene3D" id="3.40.50.200">
    <property type="entry name" value="Peptidase S8/S53 domain"/>
    <property type="match status" value="1"/>
</dbReference>
<dbReference type="EMBL" id="SMTK01000001">
    <property type="protein sequence ID" value="TDK28276.1"/>
    <property type="molecule type" value="Genomic_DNA"/>
</dbReference>
<dbReference type="AlphaFoldDB" id="A0A4R5U3L0"/>
<evidence type="ECO:0000256" key="5">
    <source>
        <dbReference type="ARBA" id="ARBA00022825"/>
    </source>
</evidence>
<keyword evidence="2 6" id="KW-0645">Protease</keyword>
<dbReference type="PROSITE" id="PS00136">
    <property type="entry name" value="SUBTILASE_ASP"/>
    <property type="match status" value="1"/>
</dbReference>
<comment type="caution">
    <text evidence="11">The sequence shown here is derived from an EMBL/GenBank/DDBJ whole genome shotgun (WGS) entry which is preliminary data.</text>
</comment>
<reference evidence="11 12" key="1">
    <citation type="submission" date="2019-03" db="EMBL/GenBank/DDBJ databases">
        <title>Arthrobacter sp. nov., an bacterium isolated from biocrust in Mu Us Desert.</title>
        <authorList>
            <person name="Lixiong L."/>
        </authorList>
    </citation>
    <scope>NUCLEOTIDE SEQUENCE [LARGE SCALE GENOMIC DNA]</scope>
    <source>
        <strain evidence="11 12">SLN-3</strain>
    </source>
</reference>
<organism evidence="11 12">
    <name type="scientific">Arthrobacter crusticola</name>
    <dbReference type="NCBI Taxonomy" id="2547960"/>
    <lineage>
        <taxon>Bacteria</taxon>
        <taxon>Bacillati</taxon>
        <taxon>Actinomycetota</taxon>
        <taxon>Actinomycetes</taxon>
        <taxon>Micrococcales</taxon>
        <taxon>Micrococcaceae</taxon>
        <taxon>Arthrobacter</taxon>
    </lineage>
</organism>
<feature type="domain" description="SbsA Ig-like" evidence="10">
    <location>
        <begin position="493"/>
        <end position="596"/>
    </location>
</feature>
<gene>
    <name evidence="11" type="ORF">E2F48_01845</name>
</gene>
<keyword evidence="12" id="KW-1185">Reference proteome</keyword>
<dbReference type="InterPro" id="IPR037045">
    <property type="entry name" value="S8pro/Inhibitor_I9_sf"/>
</dbReference>
<keyword evidence="3" id="KW-0732">Signal</keyword>
<evidence type="ECO:0000259" key="10">
    <source>
        <dbReference type="Pfam" id="PF13205"/>
    </source>
</evidence>
<dbReference type="PANTHER" id="PTHR43806">
    <property type="entry name" value="PEPTIDASE S8"/>
    <property type="match status" value="1"/>
</dbReference>
<comment type="similarity">
    <text evidence="1 6 7">Belongs to the peptidase S8 family.</text>
</comment>